<evidence type="ECO:0000256" key="4">
    <source>
        <dbReference type="ARBA" id="ARBA00022989"/>
    </source>
</evidence>
<keyword evidence="2" id="KW-1003">Cell membrane</keyword>
<dbReference type="GO" id="GO:0005886">
    <property type="term" value="C:plasma membrane"/>
    <property type="evidence" value="ECO:0007669"/>
    <property type="project" value="UniProtKB-SubCell"/>
</dbReference>
<dbReference type="OrthoDB" id="1451596at2"/>
<evidence type="ECO:0000259" key="8">
    <source>
        <dbReference type="Pfam" id="PF12704"/>
    </source>
</evidence>
<dbReference type="GO" id="GO:0022857">
    <property type="term" value="F:transmembrane transporter activity"/>
    <property type="evidence" value="ECO:0007669"/>
    <property type="project" value="TreeGrafter"/>
</dbReference>
<proteinExistence type="predicted"/>
<keyword evidence="5 6" id="KW-0472">Membrane</keyword>
<feature type="transmembrane region" description="Helical" evidence="6">
    <location>
        <begin position="767"/>
        <end position="787"/>
    </location>
</feature>
<feature type="domain" description="ABC3 transporter permease C-terminal" evidence="7">
    <location>
        <begin position="295"/>
        <end position="411"/>
    </location>
</feature>
<feature type="transmembrane region" description="Helical" evidence="6">
    <location>
        <begin position="383"/>
        <end position="407"/>
    </location>
</feature>
<dbReference type="Pfam" id="PF12704">
    <property type="entry name" value="MacB_PCD"/>
    <property type="match status" value="2"/>
</dbReference>
<dbReference type="Pfam" id="PF02687">
    <property type="entry name" value="FtsX"/>
    <property type="match status" value="2"/>
</dbReference>
<reference evidence="9 10" key="1">
    <citation type="submission" date="2018-08" db="EMBL/GenBank/DDBJ databases">
        <title>Mucilaginibacter sp. MYSH2.</title>
        <authorList>
            <person name="Seo T."/>
        </authorList>
    </citation>
    <scope>NUCLEOTIDE SEQUENCE [LARGE SCALE GENOMIC DNA]</scope>
    <source>
        <strain evidence="9 10">MYSH2</strain>
    </source>
</reference>
<dbReference type="Proteomes" id="UP000264217">
    <property type="component" value="Unassembled WGS sequence"/>
</dbReference>
<accession>A0A372NYY3</accession>
<comment type="subcellular location">
    <subcellularLocation>
        <location evidence="1">Cell membrane</location>
        <topology evidence="1">Multi-pass membrane protein</topology>
    </subcellularLocation>
</comment>
<evidence type="ECO:0000256" key="1">
    <source>
        <dbReference type="ARBA" id="ARBA00004651"/>
    </source>
</evidence>
<protein>
    <submittedName>
        <fullName evidence="9">ABC transporter permease</fullName>
    </submittedName>
</protein>
<dbReference type="PANTHER" id="PTHR30572:SF18">
    <property type="entry name" value="ABC-TYPE MACROLIDE FAMILY EXPORT SYSTEM PERMEASE COMPONENT 2"/>
    <property type="match status" value="1"/>
</dbReference>
<keyword evidence="3 6" id="KW-0812">Transmembrane</keyword>
<feature type="transmembrane region" description="Helical" evidence="6">
    <location>
        <begin position="336"/>
        <end position="363"/>
    </location>
</feature>
<sequence length="806" mass="88793">MFKNLVKIAFKNLLKNRNVTLINIFGLALGLASCLLIVFYVVDELSFDRFNTNAERIYRVNTDISFGGNAASYAIGAPPLAAEAVNKLPQVEKAVRITAATEVRFKKGNESISEAKVANADSTLFDVFSLPVLHGNTHTALAEPHSIVLTQRAAQKYFNTTDAVGRVLTMANNNENYKVTAVIANMPEQSHFNYDFLISMSTNEGSRSNAWNSFIYSTYLLARPNTDAASLGKKLDALFQSHFEKQPGFNKETFAKNGSYVRVNLTPLTDIHLHSNRQYELGANSSVTYVYIFSAIALFILLLACINFMNISTARSANRAREVGVRKVLGSPRKMLIFQFLTESILVTLAAAIVAVLAAWALLPLFNNIAGKQLSINGQTISWLLPALLVIILVVGMLAGAYPAFYLSAFQPITVLKGKPSSGFKGSVLRNSLVVLQFSVSIFLIIGTIVIYNQLNYIQKKDLGFNRDHVLVIKNTLGVDNPRALKEELKQIAGVSNASLSGFLPTGTLRQPNSVFKTSTPEPKTAVFTEIWPVDEDYLPTMSMKLSQGRNFEKGNISDSTNVIINETAARALGYAANPINKKVYYIPERDGHDEPIKAYNVIGVIKDFNFKSLRDNITPVVMMLESNNNALSVKLQGADVKHFLPLIEARWNKVSPNQRFEYSFMGEDFNAAYRTEQRTGQLFLVFATLALVIAGLGLFSLAAYAAEQRNKEIGIRKVLGASVSSIVGMLSKDFIKLVLLSFLIAAPLAWLVMHKWLDGFAYRQSIQWWVVAIAGIGSLFIAFATISTQSFKAAVANPADSLKSE</sequence>
<evidence type="ECO:0000259" key="7">
    <source>
        <dbReference type="Pfam" id="PF02687"/>
    </source>
</evidence>
<feature type="domain" description="MacB-like periplasmic core" evidence="8">
    <location>
        <begin position="20"/>
        <end position="237"/>
    </location>
</feature>
<feature type="transmembrane region" description="Helical" evidence="6">
    <location>
        <begin position="683"/>
        <end position="707"/>
    </location>
</feature>
<dbReference type="AlphaFoldDB" id="A0A372NYY3"/>
<comment type="caution">
    <text evidence="9">The sequence shown here is derived from an EMBL/GenBank/DDBJ whole genome shotgun (WGS) entry which is preliminary data.</text>
</comment>
<feature type="domain" description="ABC3 transporter permease C-terminal" evidence="7">
    <location>
        <begin position="686"/>
        <end position="795"/>
    </location>
</feature>
<feature type="transmembrane region" description="Helical" evidence="6">
    <location>
        <begin position="289"/>
        <end position="311"/>
    </location>
</feature>
<dbReference type="InterPro" id="IPR050250">
    <property type="entry name" value="Macrolide_Exporter_MacB"/>
</dbReference>
<dbReference type="EMBL" id="QWDC01000001">
    <property type="protein sequence ID" value="RFZ95320.1"/>
    <property type="molecule type" value="Genomic_DNA"/>
</dbReference>
<feature type="domain" description="MacB-like periplasmic core" evidence="8">
    <location>
        <begin position="440"/>
        <end position="615"/>
    </location>
</feature>
<keyword evidence="10" id="KW-1185">Reference proteome</keyword>
<evidence type="ECO:0000313" key="10">
    <source>
        <dbReference type="Proteomes" id="UP000264217"/>
    </source>
</evidence>
<evidence type="ECO:0000256" key="5">
    <source>
        <dbReference type="ARBA" id="ARBA00023136"/>
    </source>
</evidence>
<dbReference type="PANTHER" id="PTHR30572">
    <property type="entry name" value="MEMBRANE COMPONENT OF TRANSPORTER-RELATED"/>
    <property type="match status" value="1"/>
</dbReference>
<name>A0A372NYY3_9SPHI</name>
<evidence type="ECO:0000256" key="2">
    <source>
        <dbReference type="ARBA" id="ARBA00022475"/>
    </source>
</evidence>
<dbReference type="InterPro" id="IPR025857">
    <property type="entry name" value="MacB_PCD"/>
</dbReference>
<dbReference type="PROSITE" id="PS51257">
    <property type="entry name" value="PROKAR_LIPOPROTEIN"/>
    <property type="match status" value="1"/>
</dbReference>
<organism evidence="9 10">
    <name type="scientific">Mucilaginibacter conchicola</name>
    <dbReference type="NCBI Taxonomy" id="2303333"/>
    <lineage>
        <taxon>Bacteria</taxon>
        <taxon>Pseudomonadati</taxon>
        <taxon>Bacteroidota</taxon>
        <taxon>Sphingobacteriia</taxon>
        <taxon>Sphingobacteriales</taxon>
        <taxon>Sphingobacteriaceae</taxon>
        <taxon>Mucilaginibacter</taxon>
    </lineage>
</organism>
<gene>
    <name evidence="9" type="ORF">D0C36_07265</name>
</gene>
<feature type="transmembrane region" description="Helical" evidence="6">
    <location>
        <begin position="428"/>
        <end position="452"/>
    </location>
</feature>
<evidence type="ECO:0000313" key="9">
    <source>
        <dbReference type="EMBL" id="RFZ95320.1"/>
    </source>
</evidence>
<feature type="transmembrane region" description="Helical" evidence="6">
    <location>
        <begin position="21"/>
        <end position="42"/>
    </location>
</feature>
<feature type="transmembrane region" description="Helical" evidence="6">
    <location>
        <begin position="735"/>
        <end position="755"/>
    </location>
</feature>
<dbReference type="InterPro" id="IPR003838">
    <property type="entry name" value="ABC3_permease_C"/>
</dbReference>
<evidence type="ECO:0000256" key="6">
    <source>
        <dbReference type="SAM" id="Phobius"/>
    </source>
</evidence>
<keyword evidence="4 6" id="KW-1133">Transmembrane helix</keyword>
<evidence type="ECO:0000256" key="3">
    <source>
        <dbReference type="ARBA" id="ARBA00022692"/>
    </source>
</evidence>
<dbReference type="RefSeq" id="WP_117390882.1">
    <property type="nucleotide sequence ID" value="NZ_QWDC01000001.1"/>
</dbReference>